<feature type="compositionally biased region" description="Low complexity" evidence="7">
    <location>
        <begin position="69"/>
        <end position="88"/>
    </location>
</feature>
<dbReference type="Pfam" id="PF07716">
    <property type="entry name" value="bZIP_2"/>
    <property type="match status" value="1"/>
</dbReference>
<dbReference type="Gene3D" id="1.20.5.170">
    <property type="match status" value="1"/>
</dbReference>
<dbReference type="InterPro" id="IPR040223">
    <property type="entry name" value="PAR_bZIP"/>
</dbReference>
<keyword evidence="5" id="KW-0804">Transcription</keyword>
<protein>
    <recommendedName>
        <fullName evidence="8">BZIP domain-containing protein</fullName>
    </recommendedName>
</protein>
<feature type="region of interest" description="Disordered" evidence="7">
    <location>
        <begin position="55"/>
        <end position="127"/>
    </location>
</feature>
<dbReference type="PANTHER" id="PTHR11988">
    <property type="entry name" value="THYROTROPH EMBRYONIC FACTOR RELATED"/>
    <property type="match status" value="1"/>
</dbReference>
<evidence type="ECO:0000313" key="9">
    <source>
        <dbReference type="EMBL" id="CAJ0593082.1"/>
    </source>
</evidence>
<comment type="similarity">
    <text evidence="2">Belongs to the bZIP family. NFIL3 subfamily.</text>
</comment>
<feature type="domain" description="BZIP" evidence="8">
    <location>
        <begin position="106"/>
        <end position="169"/>
    </location>
</feature>
<dbReference type="GO" id="GO:0000981">
    <property type="term" value="F:DNA-binding transcription factor activity, RNA polymerase II-specific"/>
    <property type="evidence" value="ECO:0007669"/>
    <property type="project" value="TreeGrafter"/>
</dbReference>
<dbReference type="EMBL" id="CATQJL010000112">
    <property type="protein sequence ID" value="CAJ0593082.1"/>
    <property type="molecule type" value="Genomic_DNA"/>
</dbReference>
<evidence type="ECO:0000256" key="7">
    <source>
        <dbReference type="SAM" id="MobiDB-lite"/>
    </source>
</evidence>
<evidence type="ECO:0000256" key="5">
    <source>
        <dbReference type="ARBA" id="ARBA00023163"/>
    </source>
</evidence>
<organism evidence="9 10">
    <name type="scientific">Cylicocyclus nassatus</name>
    <name type="common">Nematode worm</name>
    <dbReference type="NCBI Taxonomy" id="53992"/>
    <lineage>
        <taxon>Eukaryota</taxon>
        <taxon>Metazoa</taxon>
        <taxon>Ecdysozoa</taxon>
        <taxon>Nematoda</taxon>
        <taxon>Chromadorea</taxon>
        <taxon>Rhabditida</taxon>
        <taxon>Rhabditina</taxon>
        <taxon>Rhabditomorpha</taxon>
        <taxon>Strongyloidea</taxon>
        <taxon>Strongylidae</taxon>
        <taxon>Cylicocyclus</taxon>
    </lineage>
</organism>
<dbReference type="Proteomes" id="UP001176961">
    <property type="component" value="Unassembled WGS sequence"/>
</dbReference>
<keyword evidence="6" id="KW-0539">Nucleus</keyword>
<feature type="compositionally biased region" description="Basic and acidic residues" evidence="7">
    <location>
        <begin position="100"/>
        <end position="127"/>
    </location>
</feature>
<keyword evidence="3" id="KW-0805">Transcription regulation</keyword>
<sequence length="208" mass="23055">MDLNGALSALIRQQTALPAAFPLASFLPHPMLTQLPFQFGNAMLEQLSLGISPAEPQAAATPKKARLESPCSPMSQSSTVSSTQLSTPQPSPTRKLAKPIPDEKKDDAYYERRRRNNDAAKRSRDARRMKEEAVAARAAQLERENGQLRGQVAILKSETARLQLLLFSKQQLAVNNLKAEMNYEIKESVEIMQNPTITVVQEDSEIMP</sequence>
<dbReference type="InterPro" id="IPR046347">
    <property type="entry name" value="bZIP_sf"/>
</dbReference>
<dbReference type="InterPro" id="IPR004827">
    <property type="entry name" value="bZIP"/>
</dbReference>
<evidence type="ECO:0000313" key="10">
    <source>
        <dbReference type="Proteomes" id="UP001176961"/>
    </source>
</evidence>
<reference evidence="9" key="1">
    <citation type="submission" date="2023-07" db="EMBL/GenBank/DDBJ databases">
        <authorList>
            <consortium name="CYATHOMIX"/>
        </authorList>
    </citation>
    <scope>NUCLEOTIDE SEQUENCE</scope>
    <source>
        <strain evidence="9">N/A</strain>
    </source>
</reference>
<evidence type="ECO:0000259" key="8">
    <source>
        <dbReference type="PROSITE" id="PS50217"/>
    </source>
</evidence>
<evidence type="ECO:0000256" key="2">
    <source>
        <dbReference type="ARBA" id="ARBA00006079"/>
    </source>
</evidence>
<dbReference type="PANTHER" id="PTHR11988:SF56">
    <property type="entry name" value="TRANSCRIPTION FACTOR CES-2"/>
    <property type="match status" value="1"/>
</dbReference>
<evidence type="ECO:0000256" key="3">
    <source>
        <dbReference type="ARBA" id="ARBA00023015"/>
    </source>
</evidence>
<gene>
    <name evidence="9" type="ORF">CYNAS_LOCUS5065</name>
</gene>
<dbReference type="AlphaFoldDB" id="A0AA36GKL6"/>
<dbReference type="SMART" id="SM00338">
    <property type="entry name" value="BRLZ"/>
    <property type="match status" value="1"/>
</dbReference>
<dbReference type="GO" id="GO:0005634">
    <property type="term" value="C:nucleus"/>
    <property type="evidence" value="ECO:0007669"/>
    <property type="project" value="UniProtKB-SubCell"/>
</dbReference>
<keyword evidence="10" id="KW-1185">Reference proteome</keyword>
<keyword evidence="4" id="KW-0238">DNA-binding</keyword>
<proteinExistence type="inferred from homology"/>
<comment type="caution">
    <text evidence="9">The sequence shown here is derived from an EMBL/GenBank/DDBJ whole genome shotgun (WGS) entry which is preliminary data.</text>
</comment>
<evidence type="ECO:0000256" key="4">
    <source>
        <dbReference type="ARBA" id="ARBA00023125"/>
    </source>
</evidence>
<evidence type="ECO:0000256" key="6">
    <source>
        <dbReference type="ARBA" id="ARBA00023242"/>
    </source>
</evidence>
<comment type="subcellular location">
    <subcellularLocation>
        <location evidence="1">Nucleus</location>
    </subcellularLocation>
</comment>
<dbReference type="CDD" id="cd14695">
    <property type="entry name" value="bZIP_HLF"/>
    <property type="match status" value="1"/>
</dbReference>
<dbReference type="FunFam" id="1.20.5.170:FF:000025">
    <property type="entry name" value="nuclear factor interleukin-3-regulated protein-like"/>
    <property type="match status" value="1"/>
</dbReference>
<dbReference type="SUPFAM" id="SSF57959">
    <property type="entry name" value="Leucine zipper domain"/>
    <property type="match status" value="1"/>
</dbReference>
<evidence type="ECO:0000256" key="1">
    <source>
        <dbReference type="ARBA" id="ARBA00004123"/>
    </source>
</evidence>
<dbReference type="GO" id="GO:0000978">
    <property type="term" value="F:RNA polymerase II cis-regulatory region sequence-specific DNA binding"/>
    <property type="evidence" value="ECO:0007669"/>
    <property type="project" value="TreeGrafter"/>
</dbReference>
<accession>A0AA36GKL6</accession>
<name>A0AA36GKL6_CYLNA</name>
<dbReference type="PROSITE" id="PS50217">
    <property type="entry name" value="BZIP"/>
    <property type="match status" value="1"/>
</dbReference>